<proteinExistence type="inferred from homology"/>
<organism evidence="5 6">
    <name type="scientific">Seonamhaeicola algicola</name>
    <dbReference type="NCBI Taxonomy" id="1719036"/>
    <lineage>
        <taxon>Bacteria</taxon>
        <taxon>Pseudomonadati</taxon>
        <taxon>Bacteroidota</taxon>
        <taxon>Flavobacteriia</taxon>
        <taxon>Flavobacteriales</taxon>
        <taxon>Flavobacteriaceae</taxon>
    </lineage>
</organism>
<keyword evidence="1 2" id="KW-0436">Ligase</keyword>
<dbReference type="HAMAP" id="MF_01867">
    <property type="entry name" value="BshC"/>
    <property type="match status" value="1"/>
</dbReference>
<dbReference type="Proteomes" id="UP000321790">
    <property type="component" value="Unassembled WGS sequence"/>
</dbReference>
<dbReference type="GO" id="GO:0016874">
    <property type="term" value="F:ligase activity"/>
    <property type="evidence" value="ECO:0007669"/>
    <property type="project" value="UniProtKB-UniRule"/>
</dbReference>
<dbReference type="NCBIfam" id="TIGR03998">
    <property type="entry name" value="thiol_BshC"/>
    <property type="match status" value="1"/>
</dbReference>
<dbReference type="Pfam" id="PF10079">
    <property type="entry name" value="Rossmann-like_BshC"/>
    <property type="match status" value="1"/>
</dbReference>
<feature type="domain" description="Bacillithiol biosynthesis BshC N-terminal Rossmann-like" evidence="3">
    <location>
        <begin position="4"/>
        <end position="377"/>
    </location>
</feature>
<comment type="similarity">
    <text evidence="2">Belongs to the BshC family.</text>
</comment>
<dbReference type="InterPro" id="IPR055399">
    <property type="entry name" value="CC_BshC"/>
</dbReference>
<dbReference type="PIRSF" id="PIRSF012535">
    <property type="entry name" value="UCP012535"/>
    <property type="match status" value="1"/>
</dbReference>
<evidence type="ECO:0000256" key="2">
    <source>
        <dbReference type="HAMAP-Rule" id="MF_01867"/>
    </source>
</evidence>
<evidence type="ECO:0000259" key="3">
    <source>
        <dbReference type="Pfam" id="PF10079"/>
    </source>
</evidence>
<sequence length="535" mass="62153">MTKISTLPFNKTGFFSSLICDYLEKKHALKPFYNRFPSIENFKAQIEEKQTFYKQDTRNVLVKALKNQYKLVEASNETLQNIALLQKTNTFTITTGHQLNLFTGPLYFLYKIISTINLTTQLKAAYPAFNFVPIYWMATEDHDFDEINFFNFKGKKIQWNKNANGAVGELSTDGLEAILQLLNSELGIGKNAETLKKLFENAYLKHDNLTQATQYLANALFKNYGLVIIDGNDKDLKALFAPYVKQELFEQTSFKQVTNTNTRLNNLEEKQYKIQVNPREINLFYLTSNLRERIVFEDDVYKVINTNISWSAHDLEYELETHPERFSPNVIMRPLYQEVILPNLCYIGGGGELAYWFQLKQMFNELSVPFPVLLLRNSVLIQTKNQADKLQKLQISTEDVFLKRHTFINKKVREISNINIDFSEQKKHLQQQFASLYELAEQTDKTFLGAVKAQEKKQLKGLDTLEKRLLKAQKYKLSDQVSRMTNIQNELFPNGSLQERNANFSEFYLEYGNTLIPELITHLNPLNSDFVVLTL</sequence>
<dbReference type="AlphaFoldDB" id="A0A5C7AW52"/>
<accession>A0A5C7AW52</accession>
<name>A0A5C7AW52_9FLAO</name>
<evidence type="ECO:0000313" key="5">
    <source>
        <dbReference type="EMBL" id="TXE11913.1"/>
    </source>
</evidence>
<dbReference type="InterPro" id="IPR055398">
    <property type="entry name" value="Rossmann-like_BshC"/>
</dbReference>
<dbReference type="EC" id="6.-.-.-" evidence="2"/>
<keyword evidence="6" id="KW-1185">Reference proteome</keyword>
<feature type="domain" description="Bacillithiol biosynthesis BshC C-terminal coiled-coil" evidence="4">
    <location>
        <begin position="380"/>
        <end position="535"/>
    </location>
</feature>
<dbReference type="OrthoDB" id="9765151at2"/>
<dbReference type="EMBL" id="VOSC01000019">
    <property type="protein sequence ID" value="TXE11913.1"/>
    <property type="molecule type" value="Genomic_DNA"/>
</dbReference>
<dbReference type="Pfam" id="PF24850">
    <property type="entry name" value="CC_BshC"/>
    <property type="match status" value="1"/>
</dbReference>
<evidence type="ECO:0000313" key="6">
    <source>
        <dbReference type="Proteomes" id="UP000321790"/>
    </source>
</evidence>
<evidence type="ECO:0000256" key="1">
    <source>
        <dbReference type="ARBA" id="ARBA00022598"/>
    </source>
</evidence>
<dbReference type="RefSeq" id="WP_147133851.1">
    <property type="nucleotide sequence ID" value="NZ_VOSC01000019.1"/>
</dbReference>
<evidence type="ECO:0000259" key="4">
    <source>
        <dbReference type="Pfam" id="PF24850"/>
    </source>
</evidence>
<protein>
    <recommendedName>
        <fullName evidence="2">Putative cysteine ligase BshC</fullName>
        <ecNumber evidence="2">6.-.-.-</ecNumber>
    </recommendedName>
</protein>
<gene>
    <name evidence="2 5" type="primary">bshC</name>
    <name evidence="5" type="ORF">FUA26_07560</name>
</gene>
<comment type="caution">
    <text evidence="5">The sequence shown here is derived from an EMBL/GenBank/DDBJ whole genome shotgun (WGS) entry which is preliminary data.</text>
</comment>
<reference evidence="6" key="1">
    <citation type="submission" date="2019-08" db="EMBL/GenBank/DDBJ databases">
        <title>Seonamhaeicola sediminis sp. nov., isolated from marine sediment.</title>
        <authorList>
            <person name="Cao W.R."/>
        </authorList>
    </citation>
    <scope>NUCLEOTIDE SEQUENCE [LARGE SCALE GENOMIC DNA]</scope>
    <source>
        <strain evidence="6">Gy8</strain>
    </source>
</reference>
<dbReference type="InterPro" id="IPR011199">
    <property type="entry name" value="Bacillithiol_biosynth_BshC"/>
</dbReference>